<organism evidence="1 2">
    <name type="scientific">Nephila pilipes</name>
    <name type="common">Giant wood spider</name>
    <name type="synonym">Nephila maculata</name>
    <dbReference type="NCBI Taxonomy" id="299642"/>
    <lineage>
        <taxon>Eukaryota</taxon>
        <taxon>Metazoa</taxon>
        <taxon>Ecdysozoa</taxon>
        <taxon>Arthropoda</taxon>
        <taxon>Chelicerata</taxon>
        <taxon>Arachnida</taxon>
        <taxon>Araneae</taxon>
        <taxon>Araneomorphae</taxon>
        <taxon>Entelegynae</taxon>
        <taxon>Araneoidea</taxon>
        <taxon>Nephilidae</taxon>
        <taxon>Nephila</taxon>
    </lineage>
</organism>
<gene>
    <name evidence="1" type="primary">NCL1_16919</name>
    <name evidence="1" type="ORF">NPIL_66781</name>
</gene>
<evidence type="ECO:0000313" key="2">
    <source>
        <dbReference type="Proteomes" id="UP000887013"/>
    </source>
</evidence>
<dbReference type="EMBL" id="BMAW01062352">
    <property type="protein sequence ID" value="GFT35524.1"/>
    <property type="molecule type" value="Genomic_DNA"/>
</dbReference>
<accession>A0A8X6NX46</accession>
<comment type="caution">
    <text evidence="1">The sequence shown here is derived from an EMBL/GenBank/DDBJ whole genome shotgun (WGS) entry which is preliminary data.</text>
</comment>
<reference evidence="1" key="1">
    <citation type="submission" date="2020-08" db="EMBL/GenBank/DDBJ databases">
        <title>Multicomponent nature underlies the extraordinary mechanical properties of spider dragline silk.</title>
        <authorList>
            <person name="Kono N."/>
            <person name="Nakamura H."/>
            <person name="Mori M."/>
            <person name="Yoshida Y."/>
            <person name="Ohtoshi R."/>
            <person name="Malay A.D."/>
            <person name="Moran D.A.P."/>
            <person name="Tomita M."/>
            <person name="Numata K."/>
            <person name="Arakawa K."/>
        </authorList>
    </citation>
    <scope>NUCLEOTIDE SEQUENCE</scope>
</reference>
<proteinExistence type="predicted"/>
<dbReference type="Proteomes" id="UP000887013">
    <property type="component" value="Unassembled WGS sequence"/>
</dbReference>
<keyword evidence="2" id="KW-1185">Reference proteome</keyword>
<dbReference type="OrthoDB" id="10420175at2759"/>
<protein>
    <submittedName>
        <fullName evidence="1">Uncharacterized protein</fullName>
    </submittedName>
</protein>
<name>A0A8X6NX46_NEPPI</name>
<dbReference type="AlphaFoldDB" id="A0A8X6NX46"/>
<sequence>MRLLTKLDRRGHISSPFPVCGCILLNVLFISRWVLAAECGRMKLSSTLVCCLGYSSTSWTEHQYWSSSHRLKNFFFFRHGIWFTRRSVKLT</sequence>
<evidence type="ECO:0000313" key="1">
    <source>
        <dbReference type="EMBL" id="GFT35524.1"/>
    </source>
</evidence>